<dbReference type="CDD" id="cd03674">
    <property type="entry name" value="NUDIX_Hydrolase"/>
    <property type="match status" value="1"/>
</dbReference>
<evidence type="ECO:0000313" key="3">
    <source>
        <dbReference type="Proteomes" id="UP000318212"/>
    </source>
</evidence>
<dbReference type="InterPro" id="IPR000086">
    <property type="entry name" value="NUDIX_hydrolase_dom"/>
</dbReference>
<feature type="domain" description="Nudix hydrolase" evidence="1">
    <location>
        <begin position="58"/>
        <end position="193"/>
    </location>
</feature>
<name>A0A508A8E7_9GAMM</name>
<evidence type="ECO:0000313" key="2">
    <source>
        <dbReference type="EMBL" id="TQD43285.1"/>
    </source>
</evidence>
<evidence type="ECO:0000259" key="1">
    <source>
        <dbReference type="PROSITE" id="PS51462"/>
    </source>
</evidence>
<comment type="caution">
    <text evidence="2">The sequence shown here is derived from an EMBL/GenBank/DDBJ whole genome shotgun (WGS) entry which is preliminary data.</text>
</comment>
<keyword evidence="2" id="KW-0378">Hydrolase</keyword>
<dbReference type="EMBL" id="VICE01000099">
    <property type="protein sequence ID" value="TQD43285.1"/>
    <property type="molecule type" value="Genomic_DNA"/>
</dbReference>
<accession>A0A508A8E7</accession>
<dbReference type="InterPro" id="IPR015797">
    <property type="entry name" value="NUDIX_hydrolase-like_dom_sf"/>
</dbReference>
<proteinExistence type="predicted"/>
<sequence length="199" mass="21936">MADQSPPWPTATPPLASQDPAAVFAEYARRWPDEQAVATQFAGLLGDSADPFVRARLAGHFTGSAWLVDASGERVLLTHHRKLGRWLQLGGHADGDRDLARVALREAQEESGLAGLVVEEAPFDLDRHWIPARGDVPGHWHYDVRYVVRTTNDERFVVSDESLALAWRDIQAIASDASSDASMARMAGKWLARMRASAR</sequence>
<dbReference type="Gene3D" id="3.90.79.10">
    <property type="entry name" value="Nucleoside Triphosphate Pyrophosphohydrolase"/>
    <property type="match status" value="1"/>
</dbReference>
<dbReference type="PROSITE" id="PS51462">
    <property type="entry name" value="NUDIX"/>
    <property type="match status" value="1"/>
</dbReference>
<dbReference type="Pfam" id="PF00293">
    <property type="entry name" value="NUDIX"/>
    <property type="match status" value="1"/>
</dbReference>
<dbReference type="OrthoDB" id="129709at2"/>
<organism evidence="2 3">
    <name type="scientific">Marilutibacter aestuarii</name>
    <dbReference type="NCBI Taxonomy" id="1706195"/>
    <lineage>
        <taxon>Bacteria</taxon>
        <taxon>Pseudomonadati</taxon>
        <taxon>Pseudomonadota</taxon>
        <taxon>Gammaproteobacteria</taxon>
        <taxon>Lysobacterales</taxon>
        <taxon>Lysobacteraceae</taxon>
        <taxon>Marilutibacter</taxon>
    </lineage>
</organism>
<dbReference type="AlphaFoldDB" id="A0A508A8E7"/>
<dbReference type="RefSeq" id="WP_141518814.1">
    <property type="nucleotide sequence ID" value="NZ_VICE01000099.1"/>
</dbReference>
<dbReference type="GO" id="GO:0016787">
    <property type="term" value="F:hydrolase activity"/>
    <property type="evidence" value="ECO:0007669"/>
    <property type="project" value="UniProtKB-KW"/>
</dbReference>
<gene>
    <name evidence="2" type="ORF">FKV25_10800</name>
</gene>
<reference evidence="2 3" key="1">
    <citation type="submission" date="2019-06" db="EMBL/GenBank/DDBJ databases">
        <title>Lysobacter alkalisoli sp. nov. isolated from saline soil.</title>
        <authorList>
            <person name="Sun J.-Q."/>
            <person name="Xu L."/>
        </authorList>
    </citation>
    <scope>NUCLEOTIDE SEQUENCE [LARGE SCALE GENOMIC DNA]</scope>
    <source>
        <strain evidence="2 3">JCM 31130</strain>
    </source>
</reference>
<keyword evidence="3" id="KW-1185">Reference proteome</keyword>
<protein>
    <submittedName>
        <fullName evidence="2">NUDIX hydrolase</fullName>
    </submittedName>
</protein>
<dbReference type="SUPFAM" id="SSF55811">
    <property type="entry name" value="Nudix"/>
    <property type="match status" value="1"/>
</dbReference>
<dbReference type="Proteomes" id="UP000318212">
    <property type="component" value="Unassembled WGS sequence"/>
</dbReference>